<feature type="transmembrane region" description="Helical" evidence="1">
    <location>
        <begin position="661"/>
        <end position="680"/>
    </location>
</feature>
<dbReference type="AlphaFoldDB" id="A0AA36NM13"/>
<dbReference type="InterPro" id="IPR006759">
    <property type="entry name" value="Glyco_transf_54"/>
</dbReference>
<evidence type="ECO:0000256" key="1">
    <source>
        <dbReference type="SAM" id="Phobius"/>
    </source>
</evidence>
<sequence>MRDFCHSSDPHQRGAAIGTARAAEIQHPDLHSATSWSDLGNSLSKLDPDSLRILPGKDGKIAAGARRWMTFGMSSIKRPKASYLGITLSRMFNVLDLDEAKTAIIVHLADFDEEWVLQTASWLRDSFTSEVGDGRLQAIHAPRSLYPLKQADLKALDLSGFYDSRLNTKYFRQEKMVGGHVTYATQGGQYLLFWCSQQPGAAGVAHRRWVVAAADWESVQQARGCGSLAVARAPEEMEVLDPIIKGWEEWKQDRWQAASGQAGISHLDLKEGELLKFGDSPKRQWWRTKQNLDYTFLMWYSAGLSDYYMQLEDDIQPVPHFILSVRSYITRSLLGQHWVMASFSSLGFIGKMFNTSHLPSLAQFLLTFSTEAPCDWLVWVWIDAMSPWPVTPDIPKDVEKEKEKRDEAAKQGKEAMKKLGSMRDDLQPYYLNLSSWPKLFQSAEASIITVKTPLPVNGAVDPNFHNATVVTNMIPYEAFMAKLVYPHGDPMGFWTSDTCKDRKVQGCQLGKKYLRLIFEEPLSDTVKVSLRQSRPGHEADFIRQGSLLSSKDVSCGKPVRLKALAQPEETWEGPLDEVRCLEVTLDKGQEEWIAIREILVETPRKLIESETRPYPSHTSASHSSYALRHALAAAVVGFLSGTMAWLVIWYNEGTVRSVGCFAPWTMVYLLLLDAGMLSIVQTQPIPPARLEFEPATTSGAPVASNEIGSCKKGRRSRGLPMDWRLLQSGIALVDERRLKHLGPAKDPRQGPVTKHRVSIGVIAEAEMDAAAVADAVLALLARGSGQVTVAVLVANQVTGRRHELVRRLQGTLAERTDEAYRDLVHLLDPSPALYPERPARTANVDLALLARFLEPLAETFMVVEPMAALVPNYFDHMKRYIDMLESSGIPWIVVEFSPQGYRRKLVRSRLLRRFQEMLLMFPEAPADLLFWDFIDVVGNETAPKSIYLGTDAGKRWRPDVKLQHNKVTAILEHLGDVSSLEGKVQRAQESYFKQHKLVDSLFDNPPAKLYTNMPETRPEILQSVYDGSEVIGQVTCGGHSAKSCSECPQGHGASWCNLDCGWVEGSCKALFRASAVSSHQDLWLELVFEEPQDVEIVNLRMGGTVKPPCDKCKDTPGAESPDDDFNHALDDAEMLLGQGFSMGSACSRYFKVQNVVGREVFWKSNHGRAEKSIRCIKISLPRAQQHPLILRALDVRTSKAGYDKAAKLAAAGFNVPVRARFGLSLRGSQFGVATEASLWQEQHLEWVLLLSVALVSGAFAGVLGCLRPRPKRRKVAASA</sequence>
<evidence type="ECO:0000313" key="4">
    <source>
        <dbReference type="Proteomes" id="UP001178507"/>
    </source>
</evidence>
<keyword evidence="1" id="KW-0812">Transmembrane</keyword>
<dbReference type="Pfam" id="PF04666">
    <property type="entry name" value="MGAT4_cons"/>
    <property type="match status" value="2"/>
</dbReference>
<dbReference type="GO" id="GO:0006487">
    <property type="term" value="P:protein N-linked glycosylation"/>
    <property type="evidence" value="ECO:0007669"/>
    <property type="project" value="TreeGrafter"/>
</dbReference>
<keyword evidence="1" id="KW-1133">Transmembrane helix</keyword>
<evidence type="ECO:0000259" key="2">
    <source>
        <dbReference type="Pfam" id="PF04666"/>
    </source>
</evidence>
<dbReference type="PANTHER" id="PTHR12062:SF33">
    <property type="entry name" value="ALPHA-1,6-MANNOSYL-GLYCOPROTEIN 4-BETA-N-ACETYLGLUCOSAMINYLTRANSFERASE-LIKE"/>
    <property type="match status" value="1"/>
</dbReference>
<dbReference type="PANTHER" id="PTHR12062">
    <property type="entry name" value="N-ACETYLGLUCOSAMINYLTRANSFERASE VI"/>
    <property type="match status" value="1"/>
</dbReference>
<protein>
    <recommendedName>
        <fullName evidence="2">MGAT4 conserved region domain-containing protein</fullName>
    </recommendedName>
</protein>
<feature type="domain" description="MGAT4 conserved region" evidence="2">
    <location>
        <begin position="276"/>
        <end position="378"/>
    </location>
</feature>
<evidence type="ECO:0000313" key="3">
    <source>
        <dbReference type="EMBL" id="CAJ1408458.1"/>
    </source>
</evidence>
<feature type="transmembrane region" description="Helical" evidence="1">
    <location>
        <begin position="1246"/>
        <end position="1266"/>
    </location>
</feature>
<dbReference type="InterPro" id="IPR057279">
    <property type="entry name" value="MGAT4"/>
</dbReference>
<organism evidence="3 4">
    <name type="scientific">Effrenium voratum</name>
    <dbReference type="NCBI Taxonomy" id="2562239"/>
    <lineage>
        <taxon>Eukaryota</taxon>
        <taxon>Sar</taxon>
        <taxon>Alveolata</taxon>
        <taxon>Dinophyceae</taxon>
        <taxon>Suessiales</taxon>
        <taxon>Symbiodiniaceae</taxon>
        <taxon>Effrenium</taxon>
    </lineage>
</organism>
<accession>A0AA36NM13</accession>
<reference evidence="3" key="1">
    <citation type="submission" date="2023-08" db="EMBL/GenBank/DDBJ databases">
        <authorList>
            <person name="Chen Y."/>
            <person name="Shah S."/>
            <person name="Dougan E. K."/>
            <person name="Thang M."/>
            <person name="Chan C."/>
        </authorList>
    </citation>
    <scope>NUCLEOTIDE SEQUENCE</scope>
</reference>
<feature type="domain" description="MGAT4 conserved region" evidence="2">
    <location>
        <begin position="67"/>
        <end position="176"/>
    </location>
</feature>
<dbReference type="GO" id="GO:0008375">
    <property type="term" value="F:acetylglucosaminyltransferase activity"/>
    <property type="evidence" value="ECO:0007669"/>
    <property type="project" value="TreeGrafter"/>
</dbReference>
<keyword evidence="4" id="KW-1185">Reference proteome</keyword>
<name>A0AA36NM13_9DINO</name>
<keyword evidence="1" id="KW-0472">Membrane</keyword>
<proteinExistence type="predicted"/>
<dbReference type="Proteomes" id="UP001178507">
    <property type="component" value="Unassembled WGS sequence"/>
</dbReference>
<feature type="transmembrane region" description="Helical" evidence="1">
    <location>
        <begin position="630"/>
        <end position="649"/>
    </location>
</feature>
<comment type="caution">
    <text evidence="3">The sequence shown here is derived from an EMBL/GenBank/DDBJ whole genome shotgun (WGS) entry which is preliminary data.</text>
</comment>
<dbReference type="EMBL" id="CAUJNA010003721">
    <property type="protein sequence ID" value="CAJ1408458.1"/>
    <property type="molecule type" value="Genomic_DNA"/>
</dbReference>
<gene>
    <name evidence="3" type="ORF">EVOR1521_LOCUS29865</name>
</gene>